<keyword evidence="2" id="KW-0812">Transmembrane</keyword>
<feature type="region of interest" description="Disordered" evidence="1">
    <location>
        <begin position="108"/>
        <end position="138"/>
    </location>
</feature>
<keyword evidence="4" id="KW-1185">Reference proteome</keyword>
<reference evidence="3 4" key="1">
    <citation type="submission" date="2016-10" db="EMBL/GenBank/DDBJ databases">
        <authorList>
            <person name="de Groot N.N."/>
        </authorList>
    </citation>
    <scope>NUCLEOTIDE SEQUENCE [LARGE SCALE GENOMIC DNA]</scope>
    <source>
        <strain evidence="3 4">A52C2</strain>
    </source>
</reference>
<dbReference type="AlphaFoldDB" id="A0A1H9LUB2"/>
<keyword evidence="2" id="KW-1133">Transmembrane helix</keyword>
<keyword evidence="2" id="KW-0472">Membrane</keyword>
<protein>
    <submittedName>
        <fullName evidence="3">Uncharacterized protein</fullName>
    </submittedName>
</protein>
<evidence type="ECO:0000313" key="4">
    <source>
        <dbReference type="Proteomes" id="UP000199647"/>
    </source>
</evidence>
<organism evidence="3 4">
    <name type="scientific">Faunimonas pinastri</name>
    <dbReference type="NCBI Taxonomy" id="1855383"/>
    <lineage>
        <taxon>Bacteria</taxon>
        <taxon>Pseudomonadati</taxon>
        <taxon>Pseudomonadota</taxon>
        <taxon>Alphaproteobacteria</taxon>
        <taxon>Hyphomicrobiales</taxon>
        <taxon>Afifellaceae</taxon>
        <taxon>Faunimonas</taxon>
    </lineage>
</organism>
<dbReference type="EMBL" id="FOFG01000012">
    <property type="protein sequence ID" value="SER14765.1"/>
    <property type="molecule type" value="Genomic_DNA"/>
</dbReference>
<proteinExistence type="predicted"/>
<name>A0A1H9LUB2_9HYPH</name>
<sequence length="138" mass="14458">MADPGTKAARHEEAGVPLKVVGLGMLAFFLILAIGVGFAGLLMWIHPEAPHAAIETPPSLATEPHLQLNTRTDMEALRRLQTQQITTGATLPINEAMNRIAARGNGAYDRLDPALPEAPLPPASQPDGGASLPNGSGR</sequence>
<dbReference type="Proteomes" id="UP000199647">
    <property type="component" value="Unassembled WGS sequence"/>
</dbReference>
<dbReference type="STRING" id="1855383.SAMN05216548_11216"/>
<dbReference type="RefSeq" id="WP_092497931.1">
    <property type="nucleotide sequence ID" value="NZ_FOFG01000012.1"/>
</dbReference>
<evidence type="ECO:0000256" key="2">
    <source>
        <dbReference type="SAM" id="Phobius"/>
    </source>
</evidence>
<feature type="transmembrane region" description="Helical" evidence="2">
    <location>
        <begin position="20"/>
        <end position="45"/>
    </location>
</feature>
<accession>A0A1H9LUB2</accession>
<gene>
    <name evidence="3" type="ORF">SAMN05216548_11216</name>
</gene>
<evidence type="ECO:0000313" key="3">
    <source>
        <dbReference type="EMBL" id="SER14765.1"/>
    </source>
</evidence>
<evidence type="ECO:0000256" key="1">
    <source>
        <dbReference type="SAM" id="MobiDB-lite"/>
    </source>
</evidence>